<evidence type="ECO:0000313" key="1">
    <source>
        <dbReference type="EMBL" id="KKL23537.1"/>
    </source>
</evidence>
<sequence length="69" mass="7604">MIHALVVVEKNIRNVVDKCHKITVAACLQSISTNLDLIVQKGIATKKLMVYKELAELADKEEAELKGGK</sequence>
<gene>
    <name evidence="1" type="ORF">LCGC14_2424400</name>
</gene>
<protein>
    <submittedName>
        <fullName evidence="1">Uncharacterized protein</fullName>
    </submittedName>
</protein>
<organism evidence="1">
    <name type="scientific">marine sediment metagenome</name>
    <dbReference type="NCBI Taxonomy" id="412755"/>
    <lineage>
        <taxon>unclassified sequences</taxon>
        <taxon>metagenomes</taxon>
        <taxon>ecological metagenomes</taxon>
    </lineage>
</organism>
<proteinExistence type="predicted"/>
<dbReference type="EMBL" id="LAZR01036937">
    <property type="protein sequence ID" value="KKL23537.1"/>
    <property type="molecule type" value="Genomic_DNA"/>
</dbReference>
<comment type="caution">
    <text evidence="1">The sequence shown here is derived from an EMBL/GenBank/DDBJ whole genome shotgun (WGS) entry which is preliminary data.</text>
</comment>
<accession>A0A0F9CAX1</accession>
<reference evidence="1" key="1">
    <citation type="journal article" date="2015" name="Nature">
        <title>Complex archaea that bridge the gap between prokaryotes and eukaryotes.</title>
        <authorList>
            <person name="Spang A."/>
            <person name="Saw J.H."/>
            <person name="Jorgensen S.L."/>
            <person name="Zaremba-Niedzwiedzka K."/>
            <person name="Martijn J."/>
            <person name="Lind A.E."/>
            <person name="van Eijk R."/>
            <person name="Schleper C."/>
            <person name="Guy L."/>
            <person name="Ettema T.J."/>
        </authorList>
    </citation>
    <scope>NUCLEOTIDE SEQUENCE</scope>
</reference>
<dbReference type="AlphaFoldDB" id="A0A0F9CAX1"/>
<name>A0A0F9CAX1_9ZZZZ</name>